<gene>
    <name evidence="1" type="ORF">X975_04343</name>
</gene>
<sequence length="44" mass="5370">MSNNQHEALEQFKRQLYDILTPYDTDAQLMKWLRARNFNLKKAE</sequence>
<dbReference type="Proteomes" id="UP000054359">
    <property type="component" value="Unassembled WGS sequence"/>
</dbReference>
<dbReference type="InterPro" id="IPR036273">
    <property type="entry name" value="CRAL/TRIO_N_dom_sf"/>
</dbReference>
<reference evidence="1 2" key="1">
    <citation type="submission" date="2013-11" db="EMBL/GenBank/DDBJ databases">
        <title>Genome sequencing of Stegodyphus mimosarum.</title>
        <authorList>
            <person name="Bechsgaard J."/>
        </authorList>
    </citation>
    <scope>NUCLEOTIDE SEQUENCE [LARGE SCALE GENOMIC DNA]</scope>
</reference>
<organism evidence="1 2">
    <name type="scientific">Stegodyphus mimosarum</name>
    <name type="common">African social velvet spider</name>
    <dbReference type="NCBI Taxonomy" id="407821"/>
    <lineage>
        <taxon>Eukaryota</taxon>
        <taxon>Metazoa</taxon>
        <taxon>Ecdysozoa</taxon>
        <taxon>Arthropoda</taxon>
        <taxon>Chelicerata</taxon>
        <taxon>Arachnida</taxon>
        <taxon>Araneae</taxon>
        <taxon>Araneomorphae</taxon>
        <taxon>Entelegynae</taxon>
        <taxon>Eresoidea</taxon>
        <taxon>Eresidae</taxon>
        <taxon>Stegodyphus</taxon>
    </lineage>
</organism>
<dbReference type="OrthoDB" id="1434354at2759"/>
<feature type="non-terminal residue" evidence="1">
    <location>
        <position position="44"/>
    </location>
</feature>
<name>A0A087TBU2_STEMI</name>
<keyword evidence="2" id="KW-1185">Reference proteome</keyword>
<dbReference type="EMBL" id="KK114501">
    <property type="protein sequence ID" value="KFM62581.1"/>
    <property type="molecule type" value="Genomic_DNA"/>
</dbReference>
<protein>
    <recommendedName>
        <fullName evidence="3">CRAL/TRIO N-terminal domain-containing protein</fullName>
    </recommendedName>
</protein>
<dbReference type="Gene3D" id="1.10.8.20">
    <property type="entry name" value="N-terminal domain of phosphatidylinositol transfer protein sec14p"/>
    <property type="match status" value="1"/>
</dbReference>
<proteinExistence type="predicted"/>
<dbReference type="SUPFAM" id="SSF46938">
    <property type="entry name" value="CRAL/TRIO N-terminal domain"/>
    <property type="match status" value="1"/>
</dbReference>
<evidence type="ECO:0008006" key="3">
    <source>
        <dbReference type="Google" id="ProtNLM"/>
    </source>
</evidence>
<accession>A0A087TBU2</accession>
<evidence type="ECO:0000313" key="2">
    <source>
        <dbReference type="Proteomes" id="UP000054359"/>
    </source>
</evidence>
<dbReference type="AlphaFoldDB" id="A0A087TBU2"/>
<evidence type="ECO:0000313" key="1">
    <source>
        <dbReference type="EMBL" id="KFM62581.1"/>
    </source>
</evidence>